<dbReference type="EMBL" id="CAJJDN010000057">
    <property type="protein sequence ID" value="CAD8090963.1"/>
    <property type="molecule type" value="Genomic_DNA"/>
</dbReference>
<name>A0A8S1NMZ9_9CILI</name>
<accession>A0A8S1NMZ9</accession>
<protein>
    <submittedName>
        <fullName evidence="1">Uncharacterized protein</fullName>
    </submittedName>
</protein>
<evidence type="ECO:0000313" key="1">
    <source>
        <dbReference type="EMBL" id="CAD8090963.1"/>
    </source>
</evidence>
<reference evidence="1" key="1">
    <citation type="submission" date="2021-01" db="EMBL/GenBank/DDBJ databases">
        <authorList>
            <consortium name="Genoscope - CEA"/>
            <person name="William W."/>
        </authorList>
    </citation>
    <scope>NUCLEOTIDE SEQUENCE</scope>
</reference>
<gene>
    <name evidence="1" type="ORF">PSON_ATCC_30995.1.T0570013</name>
</gene>
<dbReference type="Proteomes" id="UP000692954">
    <property type="component" value="Unassembled WGS sequence"/>
</dbReference>
<dbReference type="AlphaFoldDB" id="A0A8S1NMZ9"/>
<comment type="caution">
    <text evidence="1">The sequence shown here is derived from an EMBL/GenBank/DDBJ whole genome shotgun (WGS) entry which is preliminary data.</text>
</comment>
<evidence type="ECO:0000313" key="2">
    <source>
        <dbReference type="Proteomes" id="UP000692954"/>
    </source>
</evidence>
<organism evidence="1 2">
    <name type="scientific">Paramecium sonneborni</name>
    <dbReference type="NCBI Taxonomy" id="65129"/>
    <lineage>
        <taxon>Eukaryota</taxon>
        <taxon>Sar</taxon>
        <taxon>Alveolata</taxon>
        <taxon>Ciliophora</taxon>
        <taxon>Intramacronucleata</taxon>
        <taxon>Oligohymenophorea</taxon>
        <taxon>Peniculida</taxon>
        <taxon>Parameciidae</taxon>
        <taxon>Paramecium</taxon>
    </lineage>
</organism>
<keyword evidence="2" id="KW-1185">Reference proteome</keyword>
<sequence>MLVIVEQQIIHVLNQYVQDKQIMLKQHQLIMINQLQNQNTYSIHFLINMIQPNQIDKDWMLELNIVHASFIMMMKIERQYKEFQKKLNNLIMMILSIFKFLKSKIIGKQKKCIINTYKKLQIKVVKIQLCVIIDQQNQLLFNETKFPIYHSTKFGIWDQLFHQRIKQSLRFRFQQ</sequence>
<proteinExistence type="predicted"/>